<accession>A0A6A6HVE6</accession>
<dbReference type="RefSeq" id="XP_033677169.1">
    <property type="nucleotide sequence ID" value="XM_033820224.1"/>
</dbReference>
<keyword evidence="3" id="KW-1185">Reference proteome</keyword>
<proteinExistence type="predicted"/>
<gene>
    <name evidence="2" type="ORF">BU26DRAFT_167432</name>
</gene>
<dbReference type="AlphaFoldDB" id="A0A6A6HVE6"/>
<dbReference type="InterPro" id="IPR040840">
    <property type="entry name" value="TcA_TcB_BD"/>
</dbReference>
<evidence type="ECO:0000313" key="3">
    <source>
        <dbReference type="Proteomes" id="UP000800094"/>
    </source>
</evidence>
<name>A0A6A6HVE6_9PLEO</name>
<dbReference type="GeneID" id="54573554"/>
<dbReference type="Pfam" id="PF18276">
    <property type="entry name" value="TcA_TcB_BD"/>
    <property type="match status" value="1"/>
</dbReference>
<evidence type="ECO:0000259" key="1">
    <source>
        <dbReference type="Pfam" id="PF18276"/>
    </source>
</evidence>
<protein>
    <recommendedName>
        <fullName evidence="1">Tc toxin complex TcA C-terminal TcB-binding domain-containing protein</fullName>
    </recommendedName>
</protein>
<dbReference type="Proteomes" id="UP000800094">
    <property type="component" value="Unassembled WGS sequence"/>
</dbReference>
<dbReference type="EMBL" id="ML987209">
    <property type="protein sequence ID" value="KAF2242165.1"/>
    <property type="molecule type" value="Genomic_DNA"/>
</dbReference>
<reference evidence="2" key="1">
    <citation type="journal article" date="2020" name="Stud. Mycol.">
        <title>101 Dothideomycetes genomes: a test case for predicting lifestyles and emergence of pathogens.</title>
        <authorList>
            <person name="Haridas S."/>
            <person name="Albert R."/>
            <person name="Binder M."/>
            <person name="Bloem J."/>
            <person name="Labutti K."/>
            <person name="Salamov A."/>
            <person name="Andreopoulos B."/>
            <person name="Baker S."/>
            <person name="Barry K."/>
            <person name="Bills G."/>
            <person name="Bluhm B."/>
            <person name="Cannon C."/>
            <person name="Castanera R."/>
            <person name="Culley D."/>
            <person name="Daum C."/>
            <person name="Ezra D."/>
            <person name="Gonzalez J."/>
            <person name="Henrissat B."/>
            <person name="Kuo A."/>
            <person name="Liang C."/>
            <person name="Lipzen A."/>
            <person name="Lutzoni F."/>
            <person name="Magnuson J."/>
            <person name="Mondo S."/>
            <person name="Nolan M."/>
            <person name="Ohm R."/>
            <person name="Pangilinan J."/>
            <person name="Park H.-J."/>
            <person name="Ramirez L."/>
            <person name="Alfaro M."/>
            <person name="Sun H."/>
            <person name="Tritt A."/>
            <person name="Yoshinaga Y."/>
            <person name="Zwiers L.-H."/>
            <person name="Turgeon B."/>
            <person name="Goodwin S."/>
            <person name="Spatafora J."/>
            <person name="Crous P."/>
            <person name="Grigoriev I."/>
        </authorList>
    </citation>
    <scope>NUCLEOTIDE SEQUENCE</scope>
    <source>
        <strain evidence="2">CBS 122368</strain>
    </source>
</reference>
<dbReference type="OrthoDB" id="3798129at2759"/>
<evidence type="ECO:0000313" key="2">
    <source>
        <dbReference type="EMBL" id="KAF2242165.1"/>
    </source>
</evidence>
<organism evidence="2 3">
    <name type="scientific">Trematosphaeria pertusa</name>
    <dbReference type="NCBI Taxonomy" id="390896"/>
    <lineage>
        <taxon>Eukaryota</taxon>
        <taxon>Fungi</taxon>
        <taxon>Dikarya</taxon>
        <taxon>Ascomycota</taxon>
        <taxon>Pezizomycotina</taxon>
        <taxon>Dothideomycetes</taxon>
        <taxon>Pleosporomycetidae</taxon>
        <taxon>Pleosporales</taxon>
        <taxon>Massarineae</taxon>
        <taxon>Trematosphaeriaceae</taxon>
        <taxon>Trematosphaeria</taxon>
    </lineage>
</organism>
<sequence>MTSNEKLGMDRADQAVALNQRAALVDFGASILTAIPDIGERAEPLRVGISIGSITKNLAEGMSLAVSVMGQEDLMQSAEGVRASRKESFIRQLQERRMQANVAGRDIKVTDKQIEATKVRLEMCERDIKLQQQRVAHIVEMEEWHNNKYTSERLYAWMDNSVRSLFYQMHVLANDLAKKAQKAFRFERGEPGIEYIGQSYWDNGRDGLLSGEPLYLALKRLEAAYLERRNHDFEIVKNISLRQIQPWALINLRETGTVEFSILEPFFDFDFPD</sequence>
<feature type="domain" description="Tc toxin complex TcA C-terminal TcB-binding" evidence="1">
    <location>
        <begin position="112"/>
        <end position="272"/>
    </location>
</feature>